<accession>K5VAU3</accession>
<dbReference type="GeneID" id="18913622"/>
<dbReference type="InParanoid" id="K5VAU3"/>
<reference evidence="1 2" key="1">
    <citation type="journal article" date="2012" name="BMC Genomics">
        <title>Comparative genomics of the white-rot fungi, Phanerochaete carnosa and P. chrysosporium, to elucidate the genetic basis of the distinct wood types they colonize.</title>
        <authorList>
            <person name="Suzuki H."/>
            <person name="MacDonald J."/>
            <person name="Syed K."/>
            <person name="Salamov A."/>
            <person name="Hori C."/>
            <person name="Aerts A."/>
            <person name="Henrissat B."/>
            <person name="Wiebenga A."/>
            <person name="vanKuyk P.A."/>
            <person name="Barry K."/>
            <person name="Lindquist E."/>
            <person name="LaButti K."/>
            <person name="Lapidus A."/>
            <person name="Lucas S."/>
            <person name="Coutinho P."/>
            <person name="Gong Y."/>
            <person name="Samejima M."/>
            <person name="Mahadevan R."/>
            <person name="Abou-Zaid M."/>
            <person name="de Vries R.P."/>
            <person name="Igarashi K."/>
            <person name="Yadav J.S."/>
            <person name="Grigoriev I.V."/>
            <person name="Master E.R."/>
        </authorList>
    </citation>
    <scope>NUCLEOTIDE SEQUENCE [LARGE SCALE GENOMIC DNA]</scope>
    <source>
        <strain evidence="1 2">HHB-10118-sp</strain>
    </source>
</reference>
<dbReference type="RefSeq" id="XP_007403249.1">
    <property type="nucleotide sequence ID" value="XM_007403187.1"/>
</dbReference>
<dbReference type="HOGENOM" id="CLU_3069448_0_0_1"/>
<sequence length="53" mass="5609">MITVFAFVGYFQVAVFSALRVFAITGGYRMLTALTLGLGLTPIGTNVVGVKIL</sequence>
<dbReference type="EMBL" id="JH931316">
    <property type="protein sequence ID" value="EKM48198.1"/>
    <property type="molecule type" value="Genomic_DNA"/>
</dbReference>
<gene>
    <name evidence="1" type="ORF">PHACADRAFT_214910</name>
</gene>
<proteinExistence type="predicted"/>
<evidence type="ECO:0000313" key="2">
    <source>
        <dbReference type="Proteomes" id="UP000008370"/>
    </source>
</evidence>
<keyword evidence="2" id="KW-1185">Reference proteome</keyword>
<dbReference type="KEGG" id="pco:PHACADRAFT_214910"/>
<name>K5VAU3_PHACS</name>
<evidence type="ECO:0000313" key="1">
    <source>
        <dbReference type="EMBL" id="EKM48198.1"/>
    </source>
</evidence>
<dbReference type="Proteomes" id="UP000008370">
    <property type="component" value="Unassembled WGS sequence"/>
</dbReference>
<protein>
    <submittedName>
        <fullName evidence="1">Uncharacterized protein</fullName>
    </submittedName>
</protein>
<organism evidence="1 2">
    <name type="scientific">Phanerochaete carnosa (strain HHB-10118-sp)</name>
    <name type="common">White-rot fungus</name>
    <name type="synonym">Peniophora carnosa</name>
    <dbReference type="NCBI Taxonomy" id="650164"/>
    <lineage>
        <taxon>Eukaryota</taxon>
        <taxon>Fungi</taxon>
        <taxon>Dikarya</taxon>
        <taxon>Basidiomycota</taxon>
        <taxon>Agaricomycotina</taxon>
        <taxon>Agaricomycetes</taxon>
        <taxon>Polyporales</taxon>
        <taxon>Phanerochaetaceae</taxon>
        <taxon>Phanerochaete</taxon>
    </lineage>
</organism>
<dbReference type="AlphaFoldDB" id="K5VAU3"/>